<dbReference type="Proteomes" id="UP001305414">
    <property type="component" value="Unassembled WGS sequence"/>
</dbReference>
<evidence type="ECO:0000313" key="1">
    <source>
        <dbReference type="EMBL" id="KAK5626242.1"/>
    </source>
</evidence>
<reference evidence="1 2" key="1">
    <citation type="submission" date="2023-10" db="EMBL/GenBank/DDBJ databases">
        <title>Draft genome sequence of Xylaria bambusicola isolate GMP-LS, the root and basal stem rot pathogen of sugarcane in Indonesia.</title>
        <authorList>
            <person name="Selvaraj P."/>
            <person name="Muralishankar V."/>
            <person name="Muruganantham S."/>
            <person name="Sp S."/>
            <person name="Haryani S."/>
            <person name="Lau K.J.X."/>
            <person name="Naqvi N.I."/>
        </authorList>
    </citation>
    <scope>NUCLEOTIDE SEQUENCE [LARGE SCALE GENOMIC DNA]</scope>
    <source>
        <strain evidence="1">GMP-LS</strain>
    </source>
</reference>
<sequence>MISEYRALGEIIQGMMIEPTGSSHIAKIQSKRARENVGNTKYTGRLKNFVVKLMEVDPWSKSFETEPNPTYVTSDLYREALEGAQWYIAAASDDANAYITSRMAEAEDYVENTETRAQQLFSSYLNVQEILEKFKSTPSPDGGAWHLDSSALF</sequence>
<organism evidence="1 2">
    <name type="scientific">Xylaria bambusicola</name>
    <dbReference type="NCBI Taxonomy" id="326684"/>
    <lineage>
        <taxon>Eukaryota</taxon>
        <taxon>Fungi</taxon>
        <taxon>Dikarya</taxon>
        <taxon>Ascomycota</taxon>
        <taxon>Pezizomycotina</taxon>
        <taxon>Sordariomycetes</taxon>
        <taxon>Xylariomycetidae</taxon>
        <taxon>Xylariales</taxon>
        <taxon>Xylariaceae</taxon>
        <taxon>Xylaria</taxon>
    </lineage>
</organism>
<proteinExistence type="predicted"/>
<name>A0AAN7Z212_9PEZI</name>
<comment type="caution">
    <text evidence="1">The sequence shown here is derived from an EMBL/GenBank/DDBJ whole genome shotgun (WGS) entry which is preliminary data.</text>
</comment>
<protein>
    <submittedName>
        <fullName evidence="1">Uncharacterized protein</fullName>
    </submittedName>
</protein>
<dbReference type="EMBL" id="JAWHQM010000003">
    <property type="protein sequence ID" value="KAK5626242.1"/>
    <property type="molecule type" value="Genomic_DNA"/>
</dbReference>
<keyword evidence="2" id="KW-1185">Reference proteome</keyword>
<gene>
    <name evidence="1" type="ORF">RRF57_001957</name>
</gene>
<accession>A0AAN7Z212</accession>
<dbReference type="AlphaFoldDB" id="A0AAN7Z212"/>
<evidence type="ECO:0000313" key="2">
    <source>
        <dbReference type="Proteomes" id="UP001305414"/>
    </source>
</evidence>